<comment type="catalytic activity">
    <reaction evidence="1">
        <text>(4aS,6R)-4a-hydroxy-L-erythro-5,6,7,8-tetrahydrobiopterin = (6R)-L-erythro-6,7-dihydrobiopterin + H2O</text>
        <dbReference type="Rhea" id="RHEA:11920"/>
        <dbReference type="ChEBI" id="CHEBI:15377"/>
        <dbReference type="ChEBI" id="CHEBI:15642"/>
        <dbReference type="ChEBI" id="CHEBI:43120"/>
        <dbReference type="EC" id="4.2.1.96"/>
    </reaction>
</comment>
<dbReference type="GO" id="GO:0006729">
    <property type="term" value="P:tetrahydrobiopterin biosynthetic process"/>
    <property type="evidence" value="ECO:0007669"/>
    <property type="project" value="InterPro"/>
</dbReference>
<dbReference type="EMBL" id="WNZX01000011">
    <property type="protein sequence ID" value="MUG71939.1"/>
    <property type="molecule type" value="Genomic_DNA"/>
</dbReference>
<comment type="caution">
    <text evidence="5">The sequence shown here is derived from an EMBL/GenBank/DDBJ whole genome shotgun (WGS) entry which is preliminary data.</text>
</comment>
<evidence type="ECO:0000313" key="6">
    <source>
        <dbReference type="Proteomes" id="UP000450917"/>
    </source>
</evidence>
<dbReference type="CDD" id="cd00488">
    <property type="entry name" value="PCD_DCoH"/>
    <property type="match status" value="1"/>
</dbReference>
<dbReference type="Gene3D" id="3.30.1360.20">
    <property type="entry name" value="Transcriptional coactivator/pterin dehydratase"/>
    <property type="match status" value="1"/>
</dbReference>
<sequence>MKPKLADEAFVKARLGELPGWGLEETKWIVKRYRFRAFLDGIAFVQEVARIAEEANHHPLIAIDYKVVTLKLTTWSAGGLTELDLESAGRFDAAYAAVRGEAQEGE</sequence>
<evidence type="ECO:0000256" key="2">
    <source>
        <dbReference type="ARBA" id="ARBA00006472"/>
    </source>
</evidence>
<proteinExistence type="inferred from homology"/>
<evidence type="ECO:0000256" key="3">
    <source>
        <dbReference type="ARBA" id="ARBA00013252"/>
    </source>
</evidence>
<dbReference type="Pfam" id="PF01329">
    <property type="entry name" value="Pterin_4a"/>
    <property type="match status" value="1"/>
</dbReference>
<dbReference type="InterPro" id="IPR036428">
    <property type="entry name" value="PCD_sf"/>
</dbReference>
<dbReference type="Proteomes" id="UP000450917">
    <property type="component" value="Unassembled WGS sequence"/>
</dbReference>
<dbReference type="NCBIfam" id="NF002017">
    <property type="entry name" value="PRK00823.1-2"/>
    <property type="match status" value="1"/>
</dbReference>
<dbReference type="SUPFAM" id="SSF55248">
    <property type="entry name" value="PCD-like"/>
    <property type="match status" value="1"/>
</dbReference>
<dbReference type="GO" id="GO:0008124">
    <property type="term" value="F:4-alpha-hydroxytetrahydrobiopterin dehydratase activity"/>
    <property type="evidence" value="ECO:0007669"/>
    <property type="project" value="UniProtKB-EC"/>
</dbReference>
<evidence type="ECO:0000256" key="1">
    <source>
        <dbReference type="ARBA" id="ARBA00001554"/>
    </source>
</evidence>
<dbReference type="PANTHER" id="PTHR12599">
    <property type="entry name" value="PTERIN-4-ALPHA-CARBINOLAMINE DEHYDRATASE"/>
    <property type="match status" value="1"/>
</dbReference>
<dbReference type="InterPro" id="IPR001533">
    <property type="entry name" value="Pterin_deHydtase"/>
</dbReference>
<keyword evidence="4 5" id="KW-0456">Lyase</keyword>
<organism evidence="5 6">
    <name type="scientific">Paenibacillus validus</name>
    <dbReference type="NCBI Taxonomy" id="44253"/>
    <lineage>
        <taxon>Bacteria</taxon>
        <taxon>Bacillati</taxon>
        <taxon>Bacillota</taxon>
        <taxon>Bacilli</taxon>
        <taxon>Bacillales</taxon>
        <taxon>Paenibacillaceae</taxon>
        <taxon>Paenibacillus</taxon>
    </lineage>
</organism>
<dbReference type="EC" id="4.2.1.96" evidence="3"/>
<keyword evidence="6" id="KW-1185">Reference proteome</keyword>
<dbReference type="AlphaFoldDB" id="A0A7X2ZBL0"/>
<protein>
    <recommendedName>
        <fullName evidence="3">4a-hydroxytetrahydrobiopterin dehydratase</fullName>
        <ecNumber evidence="3">4.2.1.96</ecNumber>
    </recommendedName>
</protein>
<evidence type="ECO:0000313" key="5">
    <source>
        <dbReference type="EMBL" id="MUG71939.1"/>
    </source>
</evidence>
<evidence type="ECO:0000256" key="4">
    <source>
        <dbReference type="ARBA" id="ARBA00023239"/>
    </source>
</evidence>
<gene>
    <name evidence="5" type="ORF">GNP93_14800</name>
</gene>
<accession>A0A7X2ZBL0</accession>
<comment type="similarity">
    <text evidence="2">Belongs to the pterin-4-alpha-carbinolamine dehydratase family.</text>
</comment>
<name>A0A7X2ZBL0_9BACL</name>
<dbReference type="PANTHER" id="PTHR12599:SF0">
    <property type="entry name" value="PTERIN-4-ALPHA-CARBINOLAMINE DEHYDRATASE"/>
    <property type="match status" value="1"/>
</dbReference>
<reference evidence="5 6" key="1">
    <citation type="submission" date="2019-11" db="EMBL/GenBank/DDBJ databases">
        <title>Draft genome sequences of five Paenibacillus species of dairy origin.</title>
        <authorList>
            <person name="Olajide A.M."/>
            <person name="Chen S."/>
            <person name="Lapointe G."/>
        </authorList>
    </citation>
    <scope>NUCLEOTIDE SEQUENCE [LARGE SCALE GENOMIC DNA]</scope>
    <source>
        <strain evidence="5 6">2CS3</strain>
    </source>
</reference>